<keyword evidence="4" id="KW-0676">Redox-active center</keyword>
<dbReference type="PANTHER" id="PTHR45663:SF22">
    <property type="entry name" value="THIOREDOXIN X, CHLOROPLASTIC"/>
    <property type="match status" value="1"/>
</dbReference>
<keyword evidence="3" id="KW-1015">Disulfide bond</keyword>
<dbReference type="PRINTS" id="PR00421">
    <property type="entry name" value="THIOREDOXIN"/>
</dbReference>
<dbReference type="InterPro" id="IPR036249">
    <property type="entry name" value="Thioredoxin-like_sf"/>
</dbReference>
<proteinExistence type="predicted"/>
<evidence type="ECO:0000313" key="8">
    <source>
        <dbReference type="Proteomes" id="UP001633002"/>
    </source>
</evidence>
<dbReference type="Proteomes" id="UP001633002">
    <property type="component" value="Unassembled WGS sequence"/>
</dbReference>
<keyword evidence="2" id="KW-0249">Electron transport</keyword>
<name>A0ABD3HQN8_9MARC</name>
<dbReference type="FunFam" id="3.40.30.10:FF:000001">
    <property type="entry name" value="Thioredoxin"/>
    <property type="match status" value="1"/>
</dbReference>
<sequence>MSSSTAICGGLLGAVTAGGIVTHGGTKGGNCRNGPPALVPVVGMVNRGLDSHLQKMRWQITTGMGGVAQQERRQRLTVTSAAKKALSVTEGNFDEEVLTSDLPVLVEYWATWCGPCRLMGMVMDWAAQEYEGRMKCVKIETDPNEGLKEKYKVYGLPTIMLFVNGKEVPGSRREGAMNKEKLAIYLQQTLPTLASTN</sequence>
<dbReference type="Gene3D" id="3.40.30.10">
    <property type="entry name" value="Glutaredoxin"/>
    <property type="match status" value="1"/>
</dbReference>
<evidence type="ECO:0000259" key="6">
    <source>
        <dbReference type="PROSITE" id="PS51352"/>
    </source>
</evidence>
<gene>
    <name evidence="7" type="ORF">R1sor_006305</name>
</gene>
<dbReference type="Pfam" id="PF00085">
    <property type="entry name" value="Thioredoxin"/>
    <property type="match status" value="1"/>
</dbReference>
<accession>A0ABD3HQN8</accession>
<dbReference type="SUPFAM" id="SSF52833">
    <property type="entry name" value="Thioredoxin-like"/>
    <property type="match status" value="1"/>
</dbReference>
<dbReference type="InterPro" id="IPR013766">
    <property type="entry name" value="Thioredoxin_domain"/>
</dbReference>
<dbReference type="InterPro" id="IPR017937">
    <property type="entry name" value="Thioredoxin_CS"/>
</dbReference>
<evidence type="ECO:0000256" key="3">
    <source>
        <dbReference type="ARBA" id="ARBA00023157"/>
    </source>
</evidence>
<organism evidence="7 8">
    <name type="scientific">Riccia sorocarpa</name>
    <dbReference type="NCBI Taxonomy" id="122646"/>
    <lineage>
        <taxon>Eukaryota</taxon>
        <taxon>Viridiplantae</taxon>
        <taxon>Streptophyta</taxon>
        <taxon>Embryophyta</taxon>
        <taxon>Marchantiophyta</taxon>
        <taxon>Marchantiopsida</taxon>
        <taxon>Marchantiidae</taxon>
        <taxon>Marchantiales</taxon>
        <taxon>Ricciaceae</taxon>
        <taxon>Riccia</taxon>
    </lineage>
</organism>
<feature type="chain" id="PRO_5044890912" description="Thioredoxin domain-containing protein" evidence="5">
    <location>
        <begin position="18"/>
        <end position="197"/>
    </location>
</feature>
<evidence type="ECO:0000256" key="2">
    <source>
        <dbReference type="ARBA" id="ARBA00022982"/>
    </source>
</evidence>
<dbReference type="AlphaFoldDB" id="A0ABD3HQN8"/>
<keyword evidence="8" id="KW-1185">Reference proteome</keyword>
<reference evidence="7 8" key="1">
    <citation type="submission" date="2024-09" db="EMBL/GenBank/DDBJ databases">
        <title>Chromosome-scale assembly of Riccia sorocarpa.</title>
        <authorList>
            <person name="Paukszto L."/>
        </authorList>
    </citation>
    <scope>NUCLEOTIDE SEQUENCE [LARGE SCALE GENOMIC DNA]</scope>
    <source>
        <strain evidence="7">LP-2024</strain>
        <tissue evidence="7">Aerial parts of the thallus</tissue>
    </source>
</reference>
<evidence type="ECO:0000313" key="7">
    <source>
        <dbReference type="EMBL" id="KAL3692654.1"/>
    </source>
</evidence>
<comment type="caution">
    <text evidence="7">The sequence shown here is derived from an EMBL/GenBank/DDBJ whole genome shotgun (WGS) entry which is preliminary data.</text>
</comment>
<feature type="signal peptide" evidence="5">
    <location>
        <begin position="1"/>
        <end position="17"/>
    </location>
</feature>
<feature type="domain" description="Thioredoxin" evidence="6">
    <location>
        <begin position="75"/>
        <end position="191"/>
    </location>
</feature>
<dbReference type="PANTHER" id="PTHR45663">
    <property type="entry name" value="GEO12009P1"/>
    <property type="match status" value="1"/>
</dbReference>
<keyword evidence="1" id="KW-0813">Transport</keyword>
<keyword evidence="5" id="KW-0732">Signal</keyword>
<dbReference type="PROSITE" id="PS51352">
    <property type="entry name" value="THIOREDOXIN_2"/>
    <property type="match status" value="1"/>
</dbReference>
<evidence type="ECO:0000256" key="1">
    <source>
        <dbReference type="ARBA" id="ARBA00022448"/>
    </source>
</evidence>
<evidence type="ECO:0000256" key="5">
    <source>
        <dbReference type="SAM" id="SignalP"/>
    </source>
</evidence>
<protein>
    <recommendedName>
        <fullName evidence="6">Thioredoxin domain-containing protein</fullName>
    </recommendedName>
</protein>
<dbReference type="EMBL" id="JBJQOH010000003">
    <property type="protein sequence ID" value="KAL3692654.1"/>
    <property type="molecule type" value="Genomic_DNA"/>
</dbReference>
<dbReference type="CDD" id="cd02947">
    <property type="entry name" value="TRX_family"/>
    <property type="match status" value="1"/>
</dbReference>
<dbReference type="PROSITE" id="PS00194">
    <property type="entry name" value="THIOREDOXIN_1"/>
    <property type="match status" value="1"/>
</dbReference>
<evidence type="ECO:0000256" key="4">
    <source>
        <dbReference type="ARBA" id="ARBA00023284"/>
    </source>
</evidence>